<sequence length="105" mass="11893">MGQRMSDTRAKEQSQPTDRPEQNADQVKSKEQEKIALWIASAKKHPWLATMFLFFALIGLYALLSGKAFDLGVLINGVVIFIAYRCIVAFMTKQRTDGVTRNDKK</sequence>
<feature type="region of interest" description="Disordered" evidence="1">
    <location>
        <begin position="1"/>
        <end position="29"/>
    </location>
</feature>
<keyword evidence="2" id="KW-0472">Membrane</keyword>
<keyword evidence="6" id="KW-1185">Reference proteome</keyword>
<feature type="transmembrane region" description="Helical" evidence="2">
    <location>
        <begin position="47"/>
        <end position="65"/>
    </location>
</feature>
<dbReference type="EMBL" id="SMBT01000003">
    <property type="protein sequence ID" value="TCU88731.1"/>
    <property type="molecule type" value="Genomic_DNA"/>
</dbReference>
<keyword evidence="2" id="KW-1133">Transmembrane helix</keyword>
<dbReference type="Proteomes" id="UP000255108">
    <property type="component" value="Unassembled WGS sequence"/>
</dbReference>
<gene>
    <name evidence="4" type="ORF">EV682_103315</name>
    <name evidence="3" type="ORF">NCTC11159_02270</name>
</gene>
<evidence type="ECO:0000313" key="5">
    <source>
        <dbReference type="Proteomes" id="UP000255108"/>
    </source>
</evidence>
<evidence type="ECO:0000256" key="2">
    <source>
        <dbReference type="SAM" id="Phobius"/>
    </source>
</evidence>
<evidence type="ECO:0000313" key="3">
    <source>
        <dbReference type="EMBL" id="STQ91198.1"/>
    </source>
</evidence>
<evidence type="ECO:0000256" key="1">
    <source>
        <dbReference type="SAM" id="MobiDB-lite"/>
    </source>
</evidence>
<evidence type="ECO:0000313" key="6">
    <source>
        <dbReference type="Proteomes" id="UP000295794"/>
    </source>
</evidence>
<keyword evidence="2" id="KW-0812">Transmembrane</keyword>
<organism evidence="3 5">
    <name type="scientific">Iodobacter fluviatilis</name>
    <dbReference type="NCBI Taxonomy" id="537"/>
    <lineage>
        <taxon>Bacteria</taxon>
        <taxon>Pseudomonadati</taxon>
        <taxon>Pseudomonadota</taxon>
        <taxon>Betaproteobacteria</taxon>
        <taxon>Neisseriales</taxon>
        <taxon>Chitinibacteraceae</taxon>
        <taxon>Iodobacter</taxon>
    </lineage>
</organism>
<proteinExistence type="predicted"/>
<dbReference type="AlphaFoldDB" id="A0A377Q911"/>
<dbReference type="EMBL" id="UGHR01000001">
    <property type="protein sequence ID" value="STQ91198.1"/>
    <property type="molecule type" value="Genomic_DNA"/>
</dbReference>
<accession>A0A377Q911</accession>
<reference evidence="4 6" key="2">
    <citation type="submission" date="2019-03" db="EMBL/GenBank/DDBJ databases">
        <title>Genomic Encyclopedia of Type Strains, Phase IV (KMG-IV): sequencing the most valuable type-strain genomes for metagenomic binning, comparative biology and taxonomic classification.</title>
        <authorList>
            <person name="Goeker M."/>
        </authorList>
    </citation>
    <scope>NUCLEOTIDE SEQUENCE [LARGE SCALE GENOMIC DNA]</scope>
    <source>
        <strain evidence="4 6">DSM 3764</strain>
    </source>
</reference>
<reference evidence="3 5" key="1">
    <citation type="submission" date="2018-06" db="EMBL/GenBank/DDBJ databases">
        <authorList>
            <consortium name="Pathogen Informatics"/>
            <person name="Doyle S."/>
        </authorList>
    </citation>
    <scope>NUCLEOTIDE SEQUENCE [LARGE SCALE GENOMIC DNA]</scope>
    <source>
        <strain evidence="3 5">NCTC11159</strain>
    </source>
</reference>
<feature type="transmembrane region" description="Helical" evidence="2">
    <location>
        <begin position="71"/>
        <end position="91"/>
    </location>
</feature>
<dbReference type="RefSeq" id="WP_132038641.1">
    <property type="nucleotide sequence ID" value="NZ_CAWOLO010000003.1"/>
</dbReference>
<dbReference type="Proteomes" id="UP000295794">
    <property type="component" value="Unassembled WGS sequence"/>
</dbReference>
<evidence type="ECO:0000313" key="4">
    <source>
        <dbReference type="EMBL" id="TCU88731.1"/>
    </source>
</evidence>
<protein>
    <submittedName>
        <fullName evidence="3">Uncharacterized protein</fullName>
    </submittedName>
</protein>
<name>A0A377Q911_9NEIS</name>